<dbReference type="Proteomes" id="UP000325289">
    <property type="component" value="Unassembled WGS sequence"/>
</dbReference>
<dbReference type="RefSeq" id="WP_149756244.1">
    <property type="nucleotide sequence ID" value="NZ_FOMS01000007.1"/>
</dbReference>
<evidence type="ECO:0000256" key="1">
    <source>
        <dbReference type="SAM" id="Phobius"/>
    </source>
</evidence>
<sequence>MIVLVMAIAGALLGGNTARRRKGNAADMAQYAAGYAILFALVGLIATIVIEKTMA</sequence>
<organism evidence="2 3">
    <name type="scientific">Roseivivax sediminis</name>
    <dbReference type="NCBI Taxonomy" id="936889"/>
    <lineage>
        <taxon>Bacteria</taxon>
        <taxon>Pseudomonadati</taxon>
        <taxon>Pseudomonadota</taxon>
        <taxon>Alphaproteobacteria</taxon>
        <taxon>Rhodobacterales</taxon>
        <taxon>Roseobacteraceae</taxon>
        <taxon>Roseivivax</taxon>
    </lineage>
</organism>
<protein>
    <recommendedName>
        <fullName evidence="4">PEP-CTERM protein-sorting domain-containing protein</fullName>
    </recommendedName>
</protein>
<reference evidence="2 3" key="1">
    <citation type="submission" date="2016-10" db="EMBL/GenBank/DDBJ databases">
        <authorList>
            <person name="Varghese N."/>
            <person name="Submissions S."/>
        </authorList>
    </citation>
    <scope>NUCLEOTIDE SEQUENCE [LARGE SCALE GENOMIC DNA]</scope>
    <source>
        <strain evidence="3">YIM D21,KCTC 23444,ACCC 10710</strain>
    </source>
</reference>
<gene>
    <name evidence="2" type="ORF">SAMN04515678_107132</name>
</gene>
<dbReference type="AlphaFoldDB" id="A0A1I1YNR0"/>
<evidence type="ECO:0000313" key="2">
    <source>
        <dbReference type="EMBL" id="SFE21235.1"/>
    </source>
</evidence>
<keyword evidence="3" id="KW-1185">Reference proteome</keyword>
<dbReference type="EMBL" id="FOMS01000007">
    <property type="protein sequence ID" value="SFE21235.1"/>
    <property type="molecule type" value="Genomic_DNA"/>
</dbReference>
<keyword evidence="1" id="KW-1133">Transmembrane helix</keyword>
<evidence type="ECO:0008006" key="4">
    <source>
        <dbReference type="Google" id="ProtNLM"/>
    </source>
</evidence>
<keyword evidence="1" id="KW-0472">Membrane</keyword>
<evidence type="ECO:0000313" key="3">
    <source>
        <dbReference type="Proteomes" id="UP000325289"/>
    </source>
</evidence>
<accession>A0A1I1YNR0</accession>
<name>A0A1I1YNR0_9RHOB</name>
<feature type="transmembrane region" description="Helical" evidence="1">
    <location>
        <begin position="28"/>
        <end position="50"/>
    </location>
</feature>
<proteinExistence type="predicted"/>
<keyword evidence="1" id="KW-0812">Transmembrane</keyword>